<protein>
    <submittedName>
        <fullName evidence="4">FAD-binding protein</fullName>
    </submittedName>
</protein>
<dbReference type="Proteomes" id="UP000306740">
    <property type="component" value="Unassembled WGS sequence"/>
</dbReference>
<evidence type="ECO:0000313" key="5">
    <source>
        <dbReference type="Proteomes" id="UP000306740"/>
    </source>
</evidence>
<dbReference type="RefSeq" id="WP_139105573.1">
    <property type="nucleotide sequence ID" value="NZ_VDFR01000032.1"/>
</dbReference>
<dbReference type="AlphaFoldDB" id="A0A5C4MY02"/>
<organism evidence="4 5">
    <name type="scientific">Mumia zhuanghuii</name>
    <dbReference type="NCBI Taxonomy" id="2585211"/>
    <lineage>
        <taxon>Bacteria</taxon>
        <taxon>Bacillati</taxon>
        <taxon>Actinomycetota</taxon>
        <taxon>Actinomycetes</taxon>
        <taxon>Propionibacteriales</taxon>
        <taxon>Nocardioidaceae</taxon>
        <taxon>Mumia</taxon>
    </lineage>
</organism>
<dbReference type="InterPro" id="IPR036188">
    <property type="entry name" value="FAD/NAD-bd_sf"/>
</dbReference>
<accession>A0A5C4MY02</accession>
<dbReference type="Pfam" id="PF01494">
    <property type="entry name" value="FAD_binding_3"/>
    <property type="match status" value="1"/>
</dbReference>
<dbReference type="GO" id="GO:0071949">
    <property type="term" value="F:FAD binding"/>
    <property type="evidence" value="ECO:0007669"/>
    <property type="project" value="InterPro"/>
</dbReference>
<dbReference type="OrthoDB" id="9790035at2"/>
<evidence type="ECO:0000256" key="1">
    <source>
        <dbReference type="SAM" id="MobiDB-lite"/>
    </source>
</evidence>
<dbReference type="PANTHER" id="PTHR43422:SF3">
    <property type="entry name" value="THIAMINE THIAZOLE SYNTHASE"/>
    <property type="match status" value="1"/>
</dbReference>
<dbReference type="InterPro" id="IPR002938">
    <property type="entry name" value="FAD-bd"/>
</dbReference>
<sequence length="479" mass="50663">MSTTSAPLGTVVVAGGSIAGLLSAAALAKTADRVVVLERDPVSDACVGRPGTPQAIHTHGLLPSGRDAMEGLLPGFTRDLVAAGGLSEGDAGRMGRWWIGGGLVAECEIGGAGVAVSRVLLEHTLRTRVAALPRVELRSGVEVAGLTGTASRVTGVVVRQRGGDGTEVQMTADLVVDATGRSGRASRWLPAIGAAAPAEERILVGVRYVTTHVTAQPSDLGGQAFSISAATPTVPRGAVAIRQEDATWTVTLFAYGEESPLDADGLRQAATRIVSPDVADLLRDREPLHDPDEYRFPDCRRRRFDRLDLPLGYAAVGDAVCSLDPTFGQGMSLAALEARALGRAATSGPIAVRDRYPREVSRIVDTAWTLVRDADLELPGVSAAERPSPALIGWYVRRLQRVARRDRVVAAALLRVTSLFARPESLMTVPVAWRVLRRPRGRDPQVRNRATAASCSARSQSAAPTRRGSVDAPVRSESR</sequence>
<evidence type="ECO:0000259" key="2">
    <source>
        <dbReference type="Pfam" id="PF01494"/>
    </source>
</evidence>
<dbReference type="EMBL" id="VDFR01000032">
    <property type="protein sequence ID" value="TNC48837.1"/>
    <property type="molecule type" value="Genomic_DNA"/>
</dbReference>
<dbReference type="PANTHER" id="PTHR43422">
    <property type="entry name" value="THIAMINE THIAZOLE SYNTHASE"/>
    <property type="match status" value="1"/>
</dbReference>
<dbReference type="Gene3D" id="3.50.50.60">
    <property type="entry name" value="FAD/NAD(P)-binding domain"/>
    <property type="match status" value="1"/>
</dbReference>
<feature type="compositionally biased region" description="Low complexity" evidence="1">
    <location>
        <begin position="450"/>
        <end position="463"/>
    </location>
</feature>
<reference evidence="4 5" key="1">
    <citation type="submission" date="2019-05" db="EMBL/GenBank/DDBJ databases">
        <title>Mumia sp. nov., isolated from the intestinal contents of plateau pika (Ochotona curzoniae) in the Qinghai-Tibet plateau of China.</title>
        <authorList>
            <person name="Tian Z."/>
        </authorList>
    </citation>
    <scope>NUCLEOTIDE SEQUENCE [LARGE SCALE GENOMIC DNA]</scope>
    <source>
        <strain evidence="5">527</strain>
        <strain evidence="4">Z527</strain>
    </source>
</reference>
<dbReference type="EMBL" id="VDFR01000181">
    <property type="protein sequence ID" value="TNC32997.1"/>
    <property type="molecule type" value="Genomic_DNA"/>
</dbReference>
<proteinExistence type="predicted"/>
<name>A0A5C4MY02_9ACTN</name>
<evidence type="ECO:0000313" key="3">
    <source>
        <dbReference type="EMBL" id="TNC32997.1"/>
    </source>
</evidence>
<comment type="caution">
    <text evidence="4">The sequence shown here is derived from an EMBL/GenBank/DDBJ whole genome shotgun (WGS) entry which is preliminary data.</text>
</comment>
<feature type="domain" description="FAD-binding" evidence="2">
    <location>
        <begin position="119"/>
        <end position="343"/>
    </location>
</feature>
<feature type="region of interest" description="Disordered" evidence="1">
    <location>
        <begin position="442"/>
        <end position="479"/>
    </location>
</feature>
<dbReference type="Gene3D" id="3.30.9.100">
    <property type="match status" value="1"/>
</dbReference>
<gene>
    <name evidence="4" type="ORF">FHE65_06620</name>
    <name evidence="3" type="ORF">FHE65_29780</name>
</gene>
<dbReference type="SUPFAM" id="SSF51905">
    <property type="entry name" value="FAD/NAD(P)-binding domain"/>
    <property type="match status" value="1"/>
</dbReference>
<evidence type="ECO:0000313" key="4">
    <source>
        <dbReference type="EMBL" id="TNC48837.1"/>
    </source>
</evidence>